<proteinExistence type="predicted"/>
<dbReference type="PANTHER" id="PTHR43373:SF1">
    <property type="entry name" value="NA(+)_H(+) ANTIPORTER SUBUNIT A"/>
    <property type="match status" value="1"/>
</dbReference>
<feature type="transmembrane region" description="Helical" evidence="11">
    <location>
        <begin position="105"/>
        <end position="123"/>
    </location>
</feature>
<feature type="transmembrane region" description="Helical" evidence="11">
    <location>
        <begin position="694"/>
        <end position="714"/>
    </location>
</feature>
<evidence type="ECO:0000256" key="2">
    <source>
        <dbReference type="ARBA" id="ARBA00022448"/>
    </source>
</evidence>
<evidence type="ECO:0000259" key="12">
    <source>
        <dbReference type="Pfam" id="PF00361"/>
    </source>
</evidence>
<feature type="transmembrane region" description="Helical" evidence="11">
    <location>
        <begin position="238"/>
        <end position="260"/>
    </location>
</feature>
<feature type="transmembrane region" description="Helical" evidence="11">
    <location>
        <begin position="572"/>
        <end position="594"/>
    </location>
</feature>
<dbReference type="Pfam" id="PF00662">
    <property type="entry name" value="Proton_antipo_N"/>
    <property type="match status" value="1"/>
</dbReference>
<keyword evidence="8 11" id="KW-0472">Membrane</keyword>
<dbReference type="PRINTS" id="PR01434">
    <property type="entry name" value="NADHDHGNASE5"/>
</dbReference>
<feature type="transmembrane region" description="Helical" evidence="11">
    <location>
        <begin position="455"/>
        <end position="475"/>
    </location>
</feature>
<feature type="transmembrane region" description="Helical" evidence="11">
    <location>
        <begin position="500"/>
        <end position="523"/>
    </location>
</feature>
<feature type="compositionally biased region" description="Acidic residues" evidence="10">
    <location>
        <begin position="950"/>
        <end position="964"/>
    </location>
</feature>
<feature type="transmembrane region" description="Helical" evidence="11">
    <location>
        <begin position="406"/>
        <end position="434"/>
    </location>
</feature>
<accession>A0A4R4REH8</accession>
<feature type="domain" description="MrpA C-terminal/MbhD" evidence="15">
    <location>
        <begin position="615"/>
        <end position="678"/>
    </location>
</feature>
<protein>
    <submittedName>
        <fullName evidence="17">Na+/H+ antiporter subunit A</fullName>
    </submittedName>
</protein>
<organism evidence="17 18">
    <name type="scientific">Jiangella ureilytica</name>
    <dbReference type="NCBI Taxonomy" id="2530374"/>
    <lineage>
        <taxon>Bacteria</taxon>
        <taxon>Bacillati</taxon>
        <taxon>Actinomycetota</taxon>
        <taxon>Actinomycetes</taxon>
        <taxon>Jiangellales</taxon>
        <taxon>Jiangellaceae</taxon>
        <taxon>Jiangella</taxon>
    </lineage>
</organism>
<evidence type="ECO:0000313" key="18">
    <source>
        <dbReference type="Proteomes" id="UP000295621"/>
    </source>
</evidence>
<feature type="transmembrane region" description="Helical" evidence="11">
    <location>
        <begin position="201"/>
        <end position="226"/>
    </location>
</feature>
<keyword evidence="4" id="KW-1003">Cell membrane</keyword>
<dbReference type="GO" id="GO:0005886">
    <property type="term" value="C:plasma membrane"/>
    <property type="evidence" value="ECO:0007669"/>
    <property type="project" value="UniProtKB-SubCell"/>
</dbReference>
<dbReference type="PANTHER" id="PTHR43373">
    <property type="entry name" value="NA(+)/H(+) ANTIPORTER SUBUNIT"/>
    <property type="match status" value="1"/>
</dbReference>
<evidence type="ECO:0000259" key="15">
    <source>
        <dbReference type="Pfam" id="PF13244"/>
    </source>
</evidence>
<feature type="transmembrane region" description="Helical" evidence="11">
    <location>
        <begin position="266"/>
        <end position="286"/>
    </location>
</feature>
<dbReference type="Gene3D" id="1.20.120.1200">
    <property type="entry name" value="NADH-ubiquinone/plastoquinone oxidoreductase chain 6, subunit NuoJ"/>
    <property type="match status" value="1"/>
</dbReference>
<evidence type="ECO:0000256" key="6">
    <source>
        <dbReference type="ARBA" id="ARBA00022989"/>
    </source>
</evidence>
<evidence type="ECO:0000259" key="13">
    <source>
        <dbReference type="Pfam" id="PF00662"/>
    </source>
</evidence>
<evidence type="ECO:0000256" key="11">
    <source>
        <dbReference type="SAM" id="Phobius"/>
    </source>
</evidence>
<dbReference type="AlphaFoldDB" id="A0A4R4REH8"/>
<dbReference type="GO" id="GO:0006811">
    <property type="term" value="P:monoatomic ion transport"/>
    <property type="evidence" value="ECO:0007669"/>
    <property type="project" value="UniProtKB-KW"/>
</dbReference>
<dbReference type="EMBL" id="SMKL01000081">
    <property type="protein sequence ID" value="TDC47149.1"/>
    <property type="molecule type" value="Genomic_DNA"/>
</dbReference>
<comment type="subcellular location">
    <subcellularLocation>
        <location evidence="1">Cell membrane</location>
        <topology evidence="1">Multi-pass membrane protein</topology>
    </subcellularLocation>
    <subcellularLocation>
        <location evidence="9">Membrane</location>
        <topology evidence="9">Multi-pass membrane protein</topology>
    </subcellularLocation>
</comment>
<evidence type="ECO:0000256" key="10">
    <source>
        <dbReference type="SAM" id="MobiDB-lite"/>
    </source>
</evidence>
<evidence type="ECO:0000256" key="9">
    <source>
        <dbReference type="RuleBase" id="RU000320"/>
    </source>
</evidence>
<dbReference type="Pfam" id="PF20501">
    <property type="entry name" value="MbhE"/>
    <property type="match status" value="1"/>
</dbReference>
<keyword evidence="18" id="KW-1185">Reference proteome</keyword>
<evidence type="ECO:0000256" key="7">
    <source>
        <dbReference type="ARBA" id="ARBA00023065"/>
    </source>
</evidence>
<feature type="transmembrane region" description="Helical" evidence="11">
    <location>
        <begin position="655"/>
        <end position="674"/>
    </location>
</feature>
<feature type="transmembrane region" description="Helical" evidence="11">
    <location>
        <begin position="814"/>
        <end position="836"/>
    </location>
</feature>
<evidence type="ECO:0000313" key="17">
    <source>
        <dbReference type="EMBL" id="TDC47149.1"/>
    </source>
</evidence>
<dbReference type="NCBIfam" id="NF009284">
    <property type="entry name" value="PRK12644.1"/>
    <property type="match status" value="1"/>
</dbReference>
<evidence type="ECO:0000256" key="8">
    <source>
        <dbReference type="ARBA" id="ARBA00023136"/>
    </source>
</evidence>
<name>A0A4R4REH8_9ACTN</name>
<dbReference type="InterPro" id="IPR001516">
    <property type="entry name" value="Proton_antipo_N"/>
</dbReference>
<dbReference type="InterPro" id="IPR001750">
    <property type="entry name" value="ND/Mrp_TM"/>
</dbReference>
<feature type="domain" description="NADH:quinone oxidoreductase/Mrp antiporter transmembrane" evidence="12">
    <location>
        <begin position="125"/>
        <end position="396"/>
    </location>
</feature>
<feature type="transmembrane region" description="Helical" evidence="11">
    <location>
        <begin position="917"/>
        <end position="938"/>
    </location>
</feature>
<dbReference type="Pfam" id="PF00361">
    <property type="entry name" value="Proton_antipo_M"/>
    <property type="match status" value="1"/>
</dbReference>
<evidence type="ECO:0000256" key="1">
    <source>
        <dbReference type="ARBA" id="ARBA00004651"/>
    </source>
</evidence>
<evidence type="ECO:0000256" key="5">
    <source>
        <dbReference type="ARBA" id="ARBA00022692"/>
    </source>
</evidence>
<keyword evidence="3" id="KW-0050">Antiport</keyword>
<feature type="domain" description="NADH-Ubiquinone oxidoreductase (complex I) chain 5 N-terminal" evidence="13">
    <location>
        <begin position="61"/>
        <end position="108"/>
    </location>
</feature>
<feature type="transmembrane region" description="Helical" evidence="11">
    <location>
        <begin position="293"/>
        <end position="312"/>
    </location>
</feature>
<dbReference type="InterPro" id="IPR046806">
    <property type="entry name" value="MrpA_C/MbhE"/>
</dbReference>
<dbReference type="OrthoDB" id="9811798at2"/>
<keyword evidence="5 9" id="KW-0812">Transmembrane</keyword>
<dbReference type="Pfam" id="PF04039">
    <property type="entry name" value="MnhB"/>
    <property type="match status" value="1"/>
</dbReference>
<reference evidence="17 18" key="1">
    <citation type="submission" date="2019-02" db="EMBL/GenBank/DDBJ databases">
        <title>Draft genome sequences of novel Actinobacteria.</title>
        <authorList>
            <person name="Sahin N."/>
            <person name="Ay H."/>
            <person name="Saygin H."/>
        </authorList>
    </citation>
    <scope>NUCLEOTIDE SEQUENCE [LARGE SCALE GENOMIC DNA]</scope>
    <source>
        <strain evidence="17 18">KC603</strain>
    </source>
</reference>
<sequence length="976" mass="101752">MLAVIAAHFVAAALAPALVAWLRRPALLLLAAVPAAGFGWAVAMTGRVHDGDPVEQRIRWVDELGLELSFRLTTLTWVMTLLVTGVGALVLAYCAAYFRRDDGGLARFAGLLTAFAGAMLGLVLADDLLVLYVFWELTTVLSYLLIGHNPERKANRRAALQALMVTTFGGLAMLVGVIVIGQTAGTYRISEVQANPPSGDAVTVAVVLVLVGAVSKSALVPFHFWLPGAMAAPTPVSAYLHAAAMVKAGVYLVALLAPAFAGLMPWRPLLLTLGVLTMLLGGLRALRQTDLKLLLAYGTVSQLGFLIVLVGAGTRSAALAGVAMLVAHALFKASLFLVVGLIDRATGTRDLRELSGLGRRLPVLLVTSVLAAASMAAIPPLAGFVAKETAYAAVVDIAETGDGTGVGAFAGWALVAGLAAGSALTAAYSIRFVWGAFATKPGVEPLEASDCRFPSVGFVAAPVVLAAAGLVLGFLGPAETTLLEPYADLFPEGVHEPELALWHGVNTALLLSIASVLVGIALFRWRDGVDRVEGVLAPPTDAESAYRAIMRGVDRLAVEVTGTTQRGSLPSYLAVIFLVVVAVPGGVLVAGQLWGGDGVSVRAWDSVGQAVVGAITIVAAVLAVRSRRRLKAVVLAGGTGYGMAMLFILHGAPDLALTQVLVETVTLVVFVLVLRQLPTYFSDRPLTSSRWWRLGLGAAVGVVMAGLALAASGARTADPVSEGFAEPAVSYGGGHNIVNVTLVDIRAWDTMGEISVLVVAATGVASLIFLITSRDGRWRPDDAIASAPPRHGHRPHRNLWLRAGRTVAPEDRSILFEVVTRLAFHVIIVFSVYLLFVGHNAPGGGFAGGLVAGLALMVRYLAGGRHELDEAAPVDAGLVLGIGLFVATGTGLVPLLFGGDVLQSAVVDFELPLVGHVHFVTSLFFDVGVYLVVVGLMLDVLRSLGGGIDEQSDDEDSDTAEPAETESSIETAEGVR</sequence>
<feature type="transmembrane region" description="Helical" evidence="11">
    <location>
        <begin position="318"/>
        <end position="342"/>
    </location>
</feature>
<feature type="transmembrane region" description="Helical" evidence="11">
    <location>
        <begin position="632"/>
        <end position="649"/>
    </location>
</feature>
<feature type="domain" description="Na+/H+ antiporter MnhB subunit-related protein" evidence="14">
    <location>
        <begin position="816"/>
        <end position="938"/>
    </location>
</feature>
<feature type="transmembrane region" description="Helical" evidence="11">
    <location>
        <begin position="75"/>
        <end position="98"/>
    </location>
</feature>
<evidence type="ECO:0000259" key="16">
    <source>
        <dbReference type="Pfam" id="PF20501"/>
    </source>
</evidence>
<keyword evidence="2" id="KW-0813">Transport</keyword>
<evidence type="ECO:0000256" key="3">
    <source>
        <dbReference type="ARBA" id="ARBA00022449"/>
    </source>
</evidence>
<feature type="region of interest" description="Disordered" evidence="10">
    <location>
        <begin position="949"/>
        <end position="976"/>
    </location>
</feature>
<feature type="transmembrane region" description="Helical" evidence="11">
    <location>
        <begin position="363"/>
        <end position="386"/>
    </location>
</feature>
<keyword evidence="7" id="KW-0406">Ion transport</keyword>
<evidence type="ECO:0000259" key="14">
    <source>
        <dbReference type="Pfam" id="PF04039"/>
    </source>
</evidence>
<evidence type="ECO:0000256" key="4">
    <source>
        <dbReference type="ARBA" id="ARBA00022475"/>
    </source>
</evidence>
<feature type="transmembrane region" description="Helical" evidence="11">
    <location>
        <begin position="754"/>
        <end position="772"/>
    </location>
</feature>
<feature type="transmembrane region" description="Helical" evidence="11">
    <location>
        <begin position="129"/>
        <end position="146"/>
    </location>
</feature>
<feature type="domain" description="MrpA C-terminal/MbhE" evidence="16">
    <location>
        <begin position="695"/>
        <end position="768"/>
    </location>
</feature>
<dbReference type="InterPro" id="IPR042106">
    <property type="entry name" value="Nuo/plastoQ_OxRdtase_6_NuoJ"/>
</dbReference>
<keyword evidence="6 11" id="KW-1133">Transmembrane helix</keyword>
<dbReference type="GO" id="GO:0015297">
    <property type="term" value="F:antiporter activity"/>
    <property type="evidence" value="ECO:0007669"/>
    <property type="project" value="UniProtKB-KW"/>
</dbReference>
<dbReference type="Pfam" id="PF13244">
    <property type="entry name" value="MbhD"/>
    <property type="match status" value="1"/>
</dbReference>
<gene>
    <name evidence="17" type="ORF">E1212_25125</name>
</gene>
<feature type="transmembrane region" description="Helical" evidence="11">
    <location>
        <begin position="874"/>
        <end position="897"/>
    </location>
</feature>
<dbReference type="InterPro" id="IPR007182">
    <property type="entry name" value="MnhB"/>
</dbReference>
<feature type="transmembrane region" description="Helical" evidence="11">
    <location>
        <begin position="606"/>
        <end position="625"/>
    </location>
</feature>
<dbReference type="InterPro" id="IPR025383">
    <property type="entry name" value="MrpA_C/MbhD"/>
</dbReference>
<dbReference type="RefSeq" id="WP_131987611.1">
    <property type="nucleotide sequence ID" value="NZ_SMKL01000081.1"/>
</dbReference>
<feature type="transmembrane region" description="Helical" evidence="11">
    <location>
        <begin position="158"/>
        <end position="181"/>
    </location>
</feature>
<dbReference type="InterPro" id="IPR050616">
    <property type="entry name" value="CPA3_Na-H_Antiporter_A"/>
</dbReference>
<dbReference type="Proteomes" id="UP000295621">
    <property type="component" value="Unassembled WGS sequence"/>
</dbReference>
<comment type="caution">
    <text evidence="17">The sequence shown here is derived from an EMBL/GenBank/DDBJ whole genome shotgun (WGS) entry which is preliminary data.</text>
</comment>
<feature type="transmembrane region" description="Helical" evidence="11">
    <location>
        <begin position="842"/>
        <end position="862"/>
    </location>
</feature>